<dbReference type="STRING" id="1513793.SAMN06296036_103125"/>
<dbReference type="AlphaFoldDB" id="A0A1Y6BFB1"/>
<dbReference type="NCBIfam" id="TIGR02167">
    <property type="entry name" value="Liste_lipo_26"/>
    <property type="match status" value="1"/>
</dbReference>
<dbReference type="Pfam" id="PF03382">
    <property type="entry name" value="DUF285"/>
    <property type="match status" value="1"/>
</dbReference>
<proteinExistence type="predicted"/>
<dbReference type="RefSeq" id="WP_132316151.1">
    <property type="nucleotide sequence ID" value="NZ_FWZT01000003.1"/>
</dbReference>
<dbReference type="InterPro" id="IPR005046">
    <property type="entry name" value="DUF285"/>
</dbReference>
<dbReference type="Proteomes" id="UP000192907">
    <property type="component" value="Unassembled WGS sequence"/>
</dbReference>
<dbReference type="OrthoDB" id="5354002at2"/>
<protein>
    <submittedName>
        <fullName evidence="2">Surface protein</fullName>
    </submittedName>
</protein>
<evidence type="ECO:0000256" key="1">
    <source>
        <dbReference type="SAM" id="MobiDB-lite"/>
    </source>
</evidence>
<reference evidence="3" key="1">
    <citation type="submission" date="2017-04" db="EMBL/GenBank/DDBJ databases">
        <authorList>
            <person name="Varghese N."/>
            <person name="Submissions S."/>
        </authorList>
    </citation>
    <scope>NUCLEOTIDE SEQUENCE [LARGE SCALE GENOMIC DNA]</scope>
    <source>
        <strain evidence="3">RKEM611</strain>
    </source>
</reference>
<organism evidence="2 3">
    <name type="scientific">Pseudobacteriovorax antillogorgiicola</name>
    <dbReference type="NCBI Taxonomy" id="1513793"/>
    <lineage>
        <taxon>Bacteria</taxon>
        <taxon>Pseudomonadati</taxon>
        <taxon>Bdellovibrionota</taxon>
        <taxon>Oligoflexia</taxon>
        <taxon>Oligoflexales</taxon>
        <taxon>Pseudobacteriovoracaceae</taxon>
        <taxon>Pseudobacteriovorax</taxon>
    </lineage>
</organism>
<sequence length="251" mass="28011">MRSIQIVVIMGLMSSCGGSKGDNARKSEPPVRTPKYIPVQEPDSQAPAQDAANNGGKTGSENDQAVIEETTYTLVYSREELKKVLDTPRPLRKISIQFSDLSSLYKDIIEPLDQDFDRINVSQWDVSKVVDMNSAFQGASTFNQPLENWDVSHVVDMDSMFFYATSFNQALGTWNTSNVTDMSLMFTGAEEFNQPLNDWDVAAVIDMNGIFQNASAFSQSLERWEVSIGATSPNMFENSGMNKLPSWFLDQ</sequence>
<accession>A0A1Y6BFB1</accession>
<feature type="region of interest" description="Disordered" evidence="1">
    <location>
        <begin position="18"/>
        <end position="64"/>
    </location>
</feature>
<keyword evidence="3" id="KW-1185">Reference proteome</keyword>
<dbReference type="EMBL" id="FWZT01000003">
    <property type="protein sequence ID" value="SMF00627.1"/>
    <property type="molecule type" value="Genomic_DNA"/>
</dbReference>
<evidence type="ECO:0000313" key="3">
    <source>
        <dbReference type="Proteomes" id="UP000192907"/>
    </source>
</evidence>
<evidence type="ECO:0000313" key="2">
    <source>
        <dbReference type="EMBL" id="SMF00627.1"/>
    </source>
</evidence>
<gene>
    <name evidence="2" type="ORF">SAMN06296036_103125</name>
</gene>
<name>A0A1Y6BFB1_9BACT</name>
<dbReference type="PROSITE" id="PS51257">
    <property type="entry name" value="PROKAR_LIPOPROTEIN"/>
    <property type="match status" value="1"/>
</dbReference>
<dbReference type="InterPro" id="IPR011889">
    <property type="entry name" value="Liste_lipo_26"/>
</dbReference>